<keyword evidence="6" id="KW-0143">Chaperone</keyword>
<comment type="function">
    <text evidence="8">Also involved in hydrogenase metallocenter assembly, probably by participating in the nickel insertion step. This function in hydrogenase biosynthesis requires chaperone activity and the presence of the metal-binding domain, but not PPIase activity.</text>
</comment>
<evidence type="ECO:0000256" key="2">
    <source>
        <dbReference type="ARBA" id="ARBA00004496"/>
    </source>
</evidence>
<evidence type="ECO:0000256" key="6">
    <source>
        <dbReference type="ARBA" id="ARBA00023186"/>
    </source>
</evidence>
<dbReference type="GO" id="GO:0005737">
    <property type="term" value="C:cytoplasm"/>
    <property type="evidence" value="ECO:0007669"/>
    <property type="project" value="UniProtKB-SubCell"/>
</dbReference>
<evidence type="ECO:0000256" key="7">
    <source>
        <dbReference type="ARBA" id="ARBA00023235"/>
    </source>
</evidence>
<keyword evidence="4" id="KW-0963">Cytoplasm</keyword>
<dbReference type="InterPro" id="IPR001179">
    <property type="entry name" value="PPIase_FKBP_dom"/>
</dbReference>
<dbReference type="Proteomes" id="UP000604481">
    <property type="component" value="Unassembled WGS sequence"/>
</dbReference>
<dbReference type="Gene3D" id="3.10.50.40">
    <property type="match status" value="1"/>
</dbReference>
<dbReference type="InterPro" id="IPR046357">
    <property type="entry name" value="PPIase_dom_sf"/>
</dbReference>
<accession>A0A8J7FL49</accession>
<evidence type="ECO:0000313" key="11">
    <source>
        <dbReference type="EMBL" id="MBE9609780.1"/>
    </source>
</evidence>
<keyword evidence="7 9" id="KW-0413">Isomerase</keyword>
<dbReference type="PANTHER" id="PTHR47861:SF3">
    <property type="entry name" value="FKBP-TYPE PEPTIDYL-PROLYL CIS-TRANS ISOMERASE SLYD"/>
    <property type="match status" value="1"/>
</dbReference>
<evidence type="ECO:0000313" key="12">
    <source>
        <dbReference type="Proteomes" id="UP000604481"/>
    </source>
</evidence>
<gene>
    <name evidence="11" type="ORF">INR99_10500</name>
</gene>
<comment type="caution">
    <text evidence="11">The sequence shown here is derived from an EMBL/GenBank/DDBJ whole genome shotgun (WGS) entry which is preliminary data.</text>
</comment>
<proteinExistence type="inferred from homology"/>
<dbReference type="AlphaFoldDB" id="A0A8J7FL49"/>
<protein>
    <recommendedName>
        <fullName evidence="9">peptidylprolyl isomerase</fullName>
        <ecNumber evidence="9">5.2.1.8</ecNumber>
    </recommendedName>
</protein>
<evidence type="ECO:0000256" key="8">
    <source>
        <dbReference type="ARBA" id="ARBA00037071"/>
    </source>
</evidence>
<sequence>MQIAKNSVVTLHYQMYDAENNLLDQTEEPIAYLHGGYDNILPLVEEALHGKGIGDSVEVTMQPDDAFGEFDPDLVREEEKDVFPSDVEVGMMFEADDPVSGDLLVFRVTEIDGNKVVVDANHPFAGMTIRFVAKVTEVRSANDEEIAHGHVHGAHGHHH</sequence>
<dbReference type="PANTHER" id="PTHR47861">
    <property type="entry name" value="FKBP-TYPE PEPTIDYL-PROLYL CIS-TRANS ISOMERASE SLYD"/>
    <property type="match status" value="1"/>
</dbReference>
<evidence type="ECO:0000256" key="9">
    <source>
        <dbReference type="PROSITE-ProRule" id="PRU00277"/>
    </source>
</evidence>
<dbReference type="EC" id="5.2.1.8" evidence="9"/>
<evidence type="ECO:0000259" key="10">
    <source>
        <dbReference type="PROSITE" id="PS50059"/>
    </source>
</evidence>
<dbReference type="SUPFAM" id="SSF54534">
    <property type="entry name" value="FKBP-like"/>
    <property type="match status" value="1"/>
</dbReference>
<feature type="domain" description="PPIase FKBP-type" evidence="10">
    <location>
        <begin position="6"/>
        <end position="69"/>
    </location>
</feature>
<keyword evidence="5 9" id="KW-0697">Rotamase</keyword>
<dbReference type="EMBL" id="JADFUA010000005">
    <property type="protein sequence ID" value="MBE9609780.1"/>
    <property type="molecule type" value="Genomic_DNA"/>
</dbReference>
<dbReference type="GO" id="GO:0003755">
    <property type="term" value="F:peptidyl-prolyl cis-trans isomerase activity"/>
    <property type="evidence" value="ECO:0007669"/>
    <property type="project" value="UniProtKB-KW"/>
</dbReference>
<keyword evidence="12" id="KW-1185">Reference proteome</keyword>
<name>A0A8J7FL49_9NEIS</name>
<reference evidence="11 12" key="1">
    <citation type="submission" date="2020-10" db="EMBL/GenBank/DDBJ databases">
        <title>The genome sequence of Chitinilyticum litopenaei 4Y14.</title>
        <authorList>
            <person name="Liu Y."/>
        </authorList>
    </citation>
    <scope>NUCLEOTIDE SEQUENCE [LARGE SCALE GENOMIC DNA]</scope>
    <source>
        <strain evidence="11 12">4Y14</strain>
    </source>
</reference>
<comment type="similarity">
    <text evidence="3">Belongs to the FKBP-type PPIase family.</text>
</comment>
<evidence type="ECO:0000256" key="1">
    <source>
        <dbReference type="ARBA" id="ARBA00000971"/>
    </source>
</evidence>
<comment type="catalytic activity">
    <reaction evidence="1 9">
        <text>[protein]-peptidylproline (omega=180) = [protein]-peptidylproline (omega=0)</text>
        <dbReference type="Rhea" id="RHEA:16237"/>
        <dbReference type="Rhea" id="RHEA-COMP:10747"/>
        <dbReference type="Rhea" id="RHEA-COMP:10748"/>
        <dbReference type="ChEBI" id="CHEBI:83833"/>
        <dbReference type="ChEBI" id="CHEBI:83834"/>
        <dbReference type="EC" id="5.2.1.8"/>
    </reaction>
</comment>
<evidence type="ECO:0000256" key="3">
    <source>
        <dbReference type="ARBA" id="ARBA00006577"/>
    </source>
</evidence>
<organism evidence="11 12">
    <name type="scientific">Chitinilyticum piscinae</name>
    <dbReference type="NCBI Taxonomy" id="2866724"/>
    <lineage>
        <taxon>Bacteria</taxon>
        <taxon>Pseudomonadati</taxon>
        <taxon>Pseudomonadota</taxon>
        <taxon>Betaproteobacteria</taxon>
        <taxon>Neisseriales</taxon>
        <taxon>Chitinibacteraceae</taxon>
        <taxon>Chitinilyticum</taxon>
    </lineage>
</organism>
<dbReference type="GO" id="GO:0042026">
    <property type="term" value="P:protein refolding"/>
    <property type="evidence" value="ECO:0007669"/>
    <property type="project" value="UniProtKB-ARBA"/>
</dbReference>
<dbReference type="RefSeq" id="WP_194116303.1">
    <property type="nucleotide sequence ID" value="NZ_JADFUA010000005.1"/>
</dbReference>
<comment type="subcellular location">
    <subcellularLocation>
        <location evidence="2">Cytoplasm</location>
    </subcellularLocation>
</comment>
<evidence type="ECO:0000256" key="5">
    <source>
        <dbReference type="ARBA" id="ARBA00023110"/>
    </source>
</evidence>
<evidence type="ECO:0000256" key="4">
    <source>
        <dbReference type="ARBA" id="ARBA00022490"/>
    </source>
</evidence>
<dbReference type="PROSITE" id="PS50059">
    <property type="entry name" value="FKBP_PPIASE"/>
    <property type="match status" value="1"/>
</dbReference>